<accession>A0A804UAB5</accession>
<reference evidence="4" key="2">
    <citation type="submission" date="2019-07" db="EMBL/GenBank/DDBJ databases">
        <authorList>
            <person name="Seetharam A."/>
            <person name="Woodhouse M."/>
            <person name="Cannon E."/>
        </authorList>
    </citation>
    <scope>NUCLEOTIDE SEQUENCE [LARGE SCALE GENOMIC DNA]</scope>
    <source>
        <strain evidence="4">cv. B73</strain>
    </source>
</reference>
<reference evidence="5" key="1">
    <citation type="journal article" date="2009" name="Science">
        <title>The B73 maize genome: complexity, diversity, and dynamics.</title>
        <authorList>
            <person name="Schnable P.S."/>
            <person name="Ware D."/>
            <person name="Fulton R.S."/>
            <person name="Stein J.C."/>
            <person name="Wei F."/>
            <person name="Pasternak S."/>
            <person name="Liang C."/>
            <person name="Zhang J."/>
            <person name="Fulton L."/>
            <person name="Graves T.A."/>
            <person name="Minx P."/>
            <person name="Reily A.D."/>
            <person name="Courtney L."/>
            <person name="Kruchowski S.S."/>
            <person name="Tomlinson C."/>
            <person name="Strong C."/>
            <person name="Delehaunty K."/>
            <person name="Fronick C."/>
            <person name="Courtney B."/>
            <person name="Rock S.M."/>
            <person name="Belter E."/>
            <person name="Du F."/>
            <person name="Kim K."/>
            <person name="Abbott R.M."/>
            <person name="Cotton M."/>
            <person name="Levy A."/>
            <person name="Marchetto P."/>
            <person name="Ochoa K."/>
            <person name="Jackson S.M."/>
            <person name="Gillam B."/>
            <person name="Chen W."/>
            <person name="Yan L."/>
            <person name="Higginbotham J."/>
            <person name="Cardenas M."/>
            <person name="Waligorski J."/>
            <person name="Applebaum E."/>
            <person name="Phelps L."/>
            <person name="Falcone J."/>
            <person name="Kanchi K."/>
            <person name="Thane T."/>
            <person name="Scimone A."/>
            <person name="Thane N."/>
            <person name="Henke J."/>
            <person name="Wang T."/>
            <person name="Ruppert J."/>
            <person name="Shah N."/>
            <person name="Rotter K."/>
            <person name="Hodges J."/>
            <person name="Ingenthron E."/>
            <person name="Cordes M."/>
            <person name="Kohlberg S."/>
            <person name="Sgro J."/>
            <person name="Delgado B."/>
            <person name="Mead K."/>
            <person name="Chinwalla A."/>
            <person name="Leonard S."/>
            <person name="Crouse K."/>
            <person name="Collura K."/>
            <person name="Kudrna D."/>
            <person name="Currie J."/>
            <person name="He R."/>
            <person name="Angelova A."/>
            <person name="Rajasekar S."/>
            <person name="Mueller T."/>
            <person name="Lomeli R."/>
            <person name="Scara G."/>
            <person name="Ko A."/>
            <person name="Delaney K."/>
            <person name="Wissotski M."/>
            <person name="Lopez G."/>
            <person name="Campos D."/>
            <person name="Braidotti M."/>
            <person name="Ashley E."/>
            <person name="Golser W."/>
            <person name="Kim H."/>
            <person name="Lee S."/>
            <person name="Lin J."/>
            <person name="Dujmic Z."/>
            <person name="Kim W."/>
            <person name="Talag J."/>
            <person name="Zuccolo A."/>
            <person name="Fan C."/>
            <person name="Sebastian A."/>
            <person name="Kramer M."/>
            <person name="Spiegel L."/>
            <person name="Nascimento L."/>
            <person name="Zutavern T."/>
            <person name="Miller B."/>
            <person name="Ambroise C."/>
            <person name="Muller S."/>
            <person name="Spooner W."/>
            <person name="Narechania A."/>
            <person name="Ren L."/>
            <person name="Wei S."/>
            <person name="Kumari S."/>
            <person name="Faga B."/>
            <person name="Levy M.J."/>
            <person name="McMahan L."/>
            <person name="Van Buren P."/>
            <person name="Vaughn M.W."/>
            <person name="Ying K."/>
            <person name="Yeh C.-T."/>
            <person name="Emrich S.J."/>
            <person name="Jia Y."/>
            <person name="Kalyanaraman A."/>
            <person name="Hsia A.-P."/>
            <person name="Barbazuk W.B."/>
            <person name="Baucom R.S."/>
            <person name="Brutnell T.P."/>
            <person name="Carpita N.C."/>
            <person name="Chaparro C."/>
            <person name="Chia J.-M."/>
            <person name="Deragon J.-M."/>
            <person name="Estill J.C."/>
            <person name="Fu Y."/>
            <person name="Jeddeloh J.A."/>
            <person name="Han Y."/>
            <person name="Lee H."/>
            <person name="Li P."/>
            <person name="Lisch D.R."/>
            <person name="Liu S."/>
            <person name="Liu Z."/>
            <person name="Nagel D.H."/>
            <person name="McCann M.C."/>
            <person name="SanMiguel P."/>
            <person name="Myers A.M."/>
            <person name="Nettleton D."/>
            <person name="Nguyen J."/>
            <person name="Penning B.W."/>
            <person name="Ponnala L."/>
            <person name="Schneider K.L."/>
            <person name="Schwartz D.C."/>
            <person name="Sharma A."/>
            <person name="Soderlund C."/>
            <person name="Springer N.M."/>
            <person name="Sun Q."/>
            <person name="Wang H."/>
            <person name="Waterman M."/>
            <person name="Westerman R."/>
            <person name="Wolfgruber T.K."/>
            <person name="Yang L."/>
            <person name="Yu Y."/>
            <person name="Zhang L."/>
            <person name="Zhou S."/>
            <person name="Zhu Q."/>
            <person name="Bennetzen J.L."/>
            <person name="Dawe R.K."/>
            <person name="Jiang J."/>
            <person name="Jiang N."/>
            <person name="Presting G.G."/>
            <person name="Wessler S.R."/>
            <person name="Aluru S."/>
            <person name="Martienssen R.A."/>
            <person name="Clifton S.W."/>
            <person name="McCombie W.R."/>
            <person name="Wing R.A."/>
            <person name="Wilson R.K."/>
        </authorList>
    </citation>
    <scope>NUCLEOTIDE SEQUENCE [LARGE SCALE GENOMIC DNA]</scope>
    <source>
        <strain evidence="5">cv. B73</strain>
    </source>
</reference>
<feature type="compositionally biased region" description="Pro residues" evidence="2">
    <location>
        <begin position="84"/>
        <end position="95"/>
    </location>
</feature>
<dbReference type="Proteomes" id="UP000007305">
    <property type="component" value="Chromosome 6"/>
</dbReference>
<dbReference type="EnsemblPlants" id="Zm00001eb269620_T001">
    <property type="protein sequence ID" value="Zm00001eb269620_P001"/>
    <property type="gene ID" value="Zm00001eb269620"/>
</dbReference>
<feature type="region of interest" description="Disordered" evidence="2">
    <location>
        <begin position="204"/>
        <end position="229"/>
    </location>
</feature>
<dbReference type="AlphaFoldDB" id="A0A804UAB5"/>
<feature type="domain" description="LOB" evidence="3">
    <location>
        <begin position="96"/>
        <end position="197"/>
    </location>
</feature>
<dbReference type="PANTHER" id="PTHR31301">
    <property type="entry name" value="LOB DOMAIN-CONTAINING PROTEIN 4-RELATED"/>
    <property type="match status" value="1"/>
</dbReference>
<feature type="region of interest" description="Disordered" evidence="2">
    <location>
        <begin position="1"/>
        <end position="100"/>
    </location>
</feature>
<proteinExistence type="inferred from homology"/>
<evidence type="ECO:0000256" key="2">
    <source>
        <dbReference type="SAM" id="MobiDB-lite"/>
    </source>
</evidence>
<protein>
    <recommendedName>
        <fullName evidence="3">LOB domain-containing protein</fullName>
    </recommendedName>
</protein>
<feature type="compositionally biased region" description="Low complexity" evidence="2">
    <location>
        <begin position="47"/>
        <end position="69"/>
    </location>
</feature>
<dbReference type="GO" id="GO:0005634">
    <property type="term" value="C:nucleus"/>
    <property type="evidence" value="ECO:0000318"/>
    <property type="project" value="GO_Central"/>
</dbReference>
<comment type="similarity">
    <text evidence="1">Belongs to the LOB domain-containing protein family.</text>
</comment>
<dbReference type="InterPro" id="IPR004883">
    <property type="entry name" value="LOB"/>
</dbReference>
<dbReference type="PANTHER" id="PTHR31301:SF191">
    <property type="entry name" value="LOB DOMAIN-CONTAINING PROTEIN"/>
    <property type="match status" value="1"/>
</dbReference>
<dbReference type="Gramene" id="Zm00001eb269620_T001">
    <property type="protein sequence ID" value="Zm00001eb269620_P001"/>
    <property type="gene ID" value="Zm00001eb269620"/>
</dbReference>
<organism evidence="4 5">
    <name type="scientific">Zea mays</name>
    <name type="common">Maize</name>
    <dbReference type="NCBI Taxonomy" id="4577"/>
    <lineage>
        <taxon>Eukaryota</taxon>
        <taxon>Viridiplantae</taxon>
        <taxon>Streptophyta</taxon>
        <taxon>Embryophyta</taxon>
        <taxon>Tracheophyta</taxon>
        <taxon>Spermatophyta</taxon>
        <taxon>Magnoliopsida</taxon>
        <taxon>Liliopsida</taxon>
        <taxon>Poales</taxon>
        <taxon>Poaceae</taxon>
        <taxon>PACMAD clade</taxon>
        <taxon>Panicoideae</taxon>
        <taxon>Andropogonodae</taxon>
        <taxon>Andropogoneae</taxon>
        <taxon>Tripsacinae</taxon>
        <taxon>Zea</taxon>
    </lineage>
</organism>
<name>A0A804UAB5_MAIZE</name>
<evidence type="ECO:0000313" key="4">
    <source>
        <dbReference type="EnsemblPlants" id="Zm00001eb269620_P001"/>
    </source>
</evidence>
<evidence type="ECO:0000259" key="3">
    <source>
        <dbReference type="PROSITE" id="PS50891"/>
    </source>
</evidence>
<evidence type="ECO:0000313" key="5">
    <source>
        <dbReference type="Proteomes" id="UP000007305"/>
    </source>
</evidence>
<dbReference type="InParanoid" id="A0A804UAB5"/>
<sequence>MRGRVDNQIEAATELAAGSGQPCAETTLPTSRSTMPPVAQEGAPTWSLSPGSGAASSASASSNPSSSLSLPPPVPTSSSAPSSSSPPPSPPPSPTSPCAACKHQRRRCLPDCLLKPYFPADEPDMFKNALRMFGVRKLQHMVRSVRPERRDACARAIALESKSRAEDPVRGCSGVIQDLEEQLMDTAVELEVLLRRLDSYRHARDSLPQRPPNPHDAGAAADYSPATLQ</sequence>
<reference evidence="4" key="3">
    <citation type="submission" date="2021-05" db="UniProtKB">
        <authorList>
            <consortium name="EnsemblPlants"/>
        </authorList>
    </citation>
    <scope>IDENTIFICATION</scope>
    <source>
        <strain evidence="4">cv. B73</strain>
    </source>
</reference>
<dbReference type="GO" id="GO:0006355">
    <property type="term" value="P:regulation of DNA-templated transcription"/>
    <property type="evidence" value="ECO:0000318"/>
    <property type="project" value="GO_Central"/>
</dbReference>
<dbReference type="PROSITE" id="PS50891">
    <property type="entry name" value="LOB"/>
    <property type="match status" value="1"/>
</dbReference>
<evidence type="ECO:0000256" key="1">
    <source>
        <dbReference type="ARBA" id="ARBA00005474"/>
    </source>
</evidence>
<dbReference type="GO" id="GO:0001216">
    <property type="term" value="F:DNA-binding transcription activator activity"/>
    <property type="evidence" value="ECO:0000318"/>
    <property type="project" value="GO_Central"/>
</dbReference>
<keyword evidence="5" id="KW-1185">Reference proteome</keyword>
<dbReference type="Pfam" id="PF03195">
    <property type="entry name" value="LOB"/>
    <property type="match status" value="1"/>
</dbReference>